<dbReference type="GO" id="GO:0043165">
    <property type="term" value="P:Gram-negative-bacterium-type cell outer membrane assembly"/>
    <property type="evidence" value="ECO:0007669"/>
    <property type="project" value="UniProtKB-UniRule"/>
</dbReference>
<dbReference type="PROSITE" id="PS51257">
    <property type="entry name" value="PROKAR_LIPOPROTEIN"/>
    <property type="match status" value="1"/>
</dbReference>
<keyword evidence="3 6" id="KW-0564">Palmitate</keyword>
<dbReference type="GO" id="GO:1990351">
    <property type="term" value="C:transporter complex"/>
    <property type="evidence" value="ECO:0007669"/>
    <property type="project" value="TreeGrafter"/>
</dbReference>
<dbReference type="HAMAP" id="MF_01186">
    <property type="entry name" value="LPS_assembly_LptE"/>
    <property type="match status" value="1"/>
</dbReference>
<dbReference type="InterPro" id="IPR007485">
    <property type="entry name" value="LPS_assembly_LptE"/>
</dbReference>
<accession>A0A6C1B655</accession>
<comment type="subunit">
    <text evidence="6">Component of the lipopolysaccharide transport and assembly complex. Interacts with LptD.</text>
</comment>
<keyword evidence="8" id="KW-1185">Reference proteome</keyword>
<dbReference type="GO" id="GO:0009279">
    <property type="term" value="C:cell outer membrane"/>
    <property type="evidence" value="ECO:0007669"/>
    <property type="project" value="UniProtKB-SubCell"/>
</dbReference>
<dbReference type="AlphaFoldDB" id="A0A6C1B655"/>
<dbReference type="PANTHER" id="PTHR38098:SF1">
    <property type="entry name" value="LPS-ASSEMBLY LIPOPROTEIN LPTE"/>
    <property type="match status" value="1"/>
</dbReference>
<proteinExistence type="inferred from homology"/>
<evidence type="ECO:0000313" key="8">
    <source>
        <dbReference type="Proteomes" id="UP000501991"/>
    </source>
</evidence>
<evidence type="ECO:0000256" key="1">
    <source>
        <dbReference type="ARBA" id="ARBA00022729"/>
    </source>
</evidence>
<dbReference type="EMBL" id="CP048836">
    <property type="protein sequence ID" value="QID18937.1"/>
    <property type="molecule type" value="Genomic_DNA"/>
</dbReference>
<reference evidence="7 8" key="1">
    <citation type="submission" date="2020-02" db="EMBL/GenBank/DDBJ databases">
        <title>Nitrogenibacter mangrovi gen. nov., sp. nov. isolated from mangrove sediment, a denitrifying betaproteobacterium.</title>
        <authorList>
            <person name="Liao H."/>
            <person name="Tian Y."/>
        </authorList>
    </citation>
    <scope>NUCLEOTIDE SEQUENCE [LARGE SCALE GENOMIC DNA]</scope>
    <source>
        <strain evidence="7 8">M9-3-2</strain>
    </source>
</reference>
<comment type="subcellular location">
    <subcellularLocation>
        <location evidence="6">Cell outer membrane</location>
        <topology evidence="6">Lipid-anchor</topology>
    </subcellularLocation>
</comment>
<evidence type="ECO:0000256" key="4">
    <source>
        <dbReference type="ARBA" id="ARBA00023237"/>
    </source>
</evidence>
<keyword evidence="2 6" id="KW-0472">Membrane</keyword>
<dbReference type="Proteomes" id="UP000501991">
    <property type="component" value="Chromosome"/>
</dbReference>
<dbReference type="KEGG" id="azq:G3580_15695"/>
<evidence type="ECO:0000256" key="5">
    <source>
        <dbReference type="ARBA" id="ARBA00023288"/>
    </source>
</evidence>
<evidence type="ECO:0000256" key="3">
    <source>
        <dbReference type="ARBA" id="ARBA00023139"/>
    </source>
</evidence>
<dbReference type="RefSeq" id="WP_173767076.1">
    <property type="nucleotide sequence ID" value="NZ_CP048836.1"/>
</dbReference>
<gene>
    <name evidence="6" type="primary">lptE</name>
    <name evidence="7" type="ORF">G3580_15695</name>
</gene>
<dbReference type="GO" id="GO:0001530">
    <property type="term" value="F:lipopolysaccharide binding"/>
    <property type="evidence" value="ECO:0007669"/>
    <property type="project" value="TreeGrafter"/>
</dbReference>
<keyword evidence="1 6" id="KW-0732">Signal</keyword>
<protein>
    <recommendedName>
        <fullName evidence="6">LPS-assembly lipoprotein LptE</fullName>
    </recommendedName>
</protein>
<evidence type="ECO:0000313" key="7">
    <source>
        <dbReference type="EMBL" id="QID18937.1"/>
    </source>
</evidence>
<evidence type="ECO:0000256" key="6">
    <source>
        <dbReference type="HAMAP-Rule" id="MF_01186"/>
    </source>
</evidence>
<organism evidence="7 8">
    <name type="scientific">Nitrogeniibacter mangrovi</name>
    <dbReference type="NCBI Taxonomy" id="2016596"/>
    <lineage>
        <taxon>Bacteria</taxon>
        <taxon>Pseudomonadati</taxon>
        <taxon>Pseudomonadota</taxon>
        <taxon>Betaproteobacteria</taxon>
        <taxon>Rhodocyclales</taxon>
        <taxon>Zoogloeaceae</taxon>
        <taxon>Nitrogeniibacter</taxon>
    </lineage>
</organism>
<dbReference type="Pfam" id="PF04390">
    <property type="entry name" value="LptE"/>
    <property type="match status" value="1"/>
</dbReference>
<comment type="function">
    <text evidence="6">Together with LptD, is involved in the assembly of lipopolysaccharide (LPS) at the surface of the outer membrane. Required for the proper assembly of LptD. Binds LPS and may serve as the LPS recognition site at the outer membrane.</text>
</comment>
<keyword evidence="5 6" id="KW-0449">Lipoprotein</keyword>
<name>A0A6C1B655_9RHOO</name>
<evidence type="ECO:0000256" key="2">
    <source>
        <dbReference type="ARBA" id="ARBA00023136"/>
    </source>
</evidence>
<dbReference type="GO" id="GO:0015920">
    <property type="term" value="P:lipopolysaccharide transport"/>
    <property type="evidence" value="ECO:0007669"/>
    <property type="project" value="TreeGrafter"/>
</dbReference>
<keyword evidence="4 6" id="KW-0998">Cell outer membrane</keyword>
<dbReference type="Gene3D" id="3.30.160.150">
    <property type="entry name" value="Lipoprotein like domain"/>
    <property type="match status" value="1"/>
</dbReference>
<dbReference type="PANTHER" id="PTHR38098">
    <property type="entry name" value="LPS-ASSEMBLY LIPOPROTEIN LPTE"/>
    <property type="match status" value="1"/>
</dbReference>
<sequence length="167" mass="18946">MTLPLRRHLFVALAALVLSACGFHLRGNIAMPFHTVYLAGDENNAVLVDLRRQLRLNDVEVVDTAPQAEAVIRVIQLRKEKDILSLNAAGKAREYRLFYTLAYAVDTPTGKTLRAPDRIILRRDITFDDSQVLAKAQEETLLYNDMENDLIQQLMRRLATIKLDTAQ</sequence>
<comment type="similarity">
    <text evidence="6">Belongs to the LptE lipoprotein family.</text>
</comment>